<evidence type="ECO:0000259" key="1">
    <source>
        <dbReference type="PROSITE" id="PS50181"/>
    </source>
</evidence>
<dbReference type="SMART" id="SM00320">
    <property type="entry name" value="WD40"/>
    <property type="match status" value="5"/>
</dbReference>
<evidence type="ECO:0000313" key="2">
    <source>
        <dbReference type="Proteomes" id="UP000515154"/>
    </source>
</evidence>
<dbReference type="SUPFAM" id="SSF81383">
    <property type="entry name" value="F-box domain"/>
    <property type="match status" value="1"/>
</dbReference>
<dbReference type="Gene3D" id="2.130.10.10">
    <property type="entry name" value="YVTN repeat-like/Quinoprotein amine dehydrogenase"/>
    <property type="match status" value="1"/>
</dbReference>
<protein>
    <submittedName>
        <fullName evidence="3">F-box/WD repeat-containing protein 4 isoform X1</fullName>
    </submittedName>
</protein>
<dbReference type="InterPro" id="IPR001680">
    <property type="entry name" value="WD40_rpt"/>
</dbReference>
<dbReference type="InterPro" id="IPR001810">
    <property type="entry name" value="F-box_dom"/>
</dbReference>
<organism evidence="2 3">
    <name type="scientific">Octopus sinensis</name>
    <name type="common">East Asian common octopus</name>
    <dbReference type="NCBI Taxonomy" id="2607531"/>
    <lineage>
        <taxon>Eukaryota</taxon>
        <taxon>Metazoa</taxon>
        <taxon>Spiralia</taxon>
        <taxon>Lophotrochozoa</taxon>
        <taxon>Mollusca</taxon>
        <taxon>Cephalopoda</taxon>
        <taxon>Coleoidea</taxon>
        <taxon>Octopodiformes</taxon>
        <taxon>Octopoda</taxon>
        <taxon>Incirrata</taxon>
        <taxon>Octopodidae</taxon>
        <taxon>Octopus</taxon>
    </lineage>
</organism>
<dbReference type="KEGG" id="osn:115231323"/>
<dbReference type="Proteomes" id="UP000515154">
    <property type="component" value="Linkage group LG2"/>
</dbReference>
<dbReference type="SMART" id="SM00256">
    <property type="entry name" value="FBOX"/>
    <property type="match status" value="1"/>
</dbReference>
<reference evidence="3" key="1">
    <citation type="submission" date="2025-08" db="UniProtKB">
        <authorList>
            <consortium name="RefSeq"/>
        </authorList>
    </citation>
    <scope>IDENTIFICATION</scope>
</reference>
<sequence>MFKNFVIPPQSENGVLESPMATIESQSSYEGSTQTRCLNAEKQLMELPEDILYLLFRYLDLCSLGRLCRVCRKLRRLIYTDSVWLRFTRQQMVIKDLGHRPKGKSCTPNLKEQYRVTRNWIKGRNRETAVVKYRSKQLPWMHFDDDYNKTMWLSIGSYIKCYKVLSNGLFHENCQRMLGPLPSDVTRFVFKDSVIVTGCREGSVVAWDCNTQEKLFHCANVHKEDSQCVDFHGDIIVSGSRDATIKILNMQEKDSKRQVRATLHSEDRLWSVAMNPDGTSFTSGNACCNSKFPLQVWDLYKGILDCSLGSNHRHGAGVLDIKYETPFTLLSCGYDSFARLWDLRTNKCELMWEEPFNSAVYCVKTHGNYTMLTGTARHGMTRLWDKRVTKSIQFYYAGQRSSPVYSMAFNSKHLYLALDKGVSLLDFTVYK</sequence>
<dbReference type="AlphaFoldDB" id="A0A6P7U8C0"/>
<dbReference type="FunFam" id="2.130.10.10:FF:002194">
    <property type="entry name" value="Uncharacterized protein"/>
    <property type="match status" value="1"/>
</dbReference>
<dbReference type="InterPro" id="IPR052301">
    <property type="entry name" value="SCF_F-box/WD-repeat"/>
</dbReference>
<dbReference type="Gene3D" id="1.20.1280.50">
    <property type="match status" value="1"/>
</dbReference>
<dbReference type="SUPFAM" id="SSF50978">
    <property type="entry name" value="WD40 repeat-like"/>
    <property type="match status" value="1"/>
</dbReference>
<dbReference type="RefSeq" id="XP_029657241.1">
    <property type="nucleotide sequence ID" value="XM_029801381.2"/>
</dbReference>
<dbReference type="Pfam" id="PF12937">
    <property type="entry name" value="F-box-like"/>
    <property type="match status" value="1"/>
</dbReference>
<dbReference type="PANTHER" id="PTHR14381:SF1">
    <property type="entry name" value="F-BOX_WD REPEAT-CONTAINING PROTEIN 4"/>
    <property type="match status" value="1"/>
</dbReference>
<dbReference type="CDD" id="cd20090">
    <property type="entry name" value="F-box_FBXW4"/>
    <property type="match status" value="1"/>
</dbReference>
<dbReference type="InterPro" id="IPR036322">
    <property type="entry name" value="WD40_repeat_dom_sf"/>
</dbReference>
<feature type="domain" description="F-box" evidence="1">
    <location>
        <begin position="41"/>
        <end position="87"/>
    </location>
</feature>
<name>A0A6P7U8C0_9MOLL</name>
<dbReference type="InterPro" id="IPR015943">
    <property type="entry name" value="WD40/YVTN_repeat-like_dom_sf"/>
</dbReference>
<dbReference type="InterPro" id="IPR036047">
    <property type="entry name" value="F-box-like_dom_sf"/>
</dbReference>
<dbReference type="GO" id="GO:0019005">
    <property type="term" value="C:SCF ubiquitin ligase complex"/>
    <property type="evidence" value="ECO:0007669"/>
    <property type="project" value="TreeGrafter"/>
</dbReference>
<dbReference type="PROSITE" id="PS50181">
    <property type="entry name" value="FBOX"/>
    <property type="match status" value="1"/>
</dbReference>
<gene>
    <name evidence="3" type="primary">LOC115231323</name>
</gene>
<dbReference type="GO" id="GO:0031146">
    <property type="term" value="P:SCF-dependent proteasomal ubiquitin-dependent protein catabolic process"/>
    <property type="evidence" value="ECO:0007669"/>
    <property type="project" value="TreeGrafter"/>
</dbReference>
<keyword evidence="2" id="KW-1185">Reference proteome</keyword>
<proteinExistence type="predicted"/>
<evidence type="ECO:0000313" key="3">
    <source>
        <dbReference type="RefSeq" id="XP_029657241.1"/>
    </source>
</evidence>
<dbReference type="Pfam" id="PF00400">
    <property type="entry name" value="WD40"/>
    <property type="match status" value="1"/>
</dbReference>
<accession>A0A6P7U8C0</accession>
<dbReference type="PANTHER" id="PTHR14381">
    <property type="entry name" value="DACTYLIN"/>
    <property type="match status" value="1"/>
</dbReference>